<evidence type="ECO:0000256" key="3">
    <source>
        <dbReference type="ARBA" id="ARBA00023027"/>
    </source>
</evidence>
<feature type="chain" id="PRO_5016123958" description="Glutamate dehydrogenase" evidence="10">
    <location>
        <begin position="19"/>
        <end position="473"/>
    </location>
</feature>
<dbReference type="PROSITE" id="PS00074">
    <property type="entry name" value="GLFV_DEHYDROGENASE"/>
    <property type="match status" value="1"/>
</dbReference>
<dbReference type="InterPro" id="IPR006095">
    <property type="entry name" value="Glu/Leu/Phe/Val/Trp_DH"/>
</dbReference>
<dbReference type="GO" id="GO:0004352">
    <property type="term" value="F:glutamate dehydrogenase (NAD+) activity"/>
    <property type="evidence" value="ECO:0007669"/>
    <property type="project" value="TreeGrafter"/>
</dbReference>
<dbReference type="GO" id="GO:0006538">
    <property type="term" value="P:L-glutamate catabolic process"/>
    <property type="evidence" value="ECO:0007669"/>
    <property type="project" value="TreeGrafter"/>
</dbReference>
<comment type="similarity">
    <text evidence="1 6 9">Belongs to the Glu/Leu/Phe/Val dehydrogenases family.</text>
</comment>
<evidence type="ECO:0000259" key="11">
    <source>
        <dbReference type="SMART" id="SM00839"/>
    </source>
</evidence>
<evidence type="ECO:0000256" key="5">
    <source>
        <dbReference type="ARBA" id="ARBA00048577"/>
    </source>
</evidence>
<dbReference type="GO" id="GO:0005739">
    <property type="term" value="C:mitochondrion"/>
    <property type="evidence" value="ECO:0007669"/>
    <property type="project" value="TreeGrafter"/>
</dbReference>
<dbReference type="Pfam" id="PF00208">
    <property type="entry name" value="ELFV_dehydrog"/>
    <property type="match status" value="1"/>
</dbReference>
<evidence type="ECO:0000256" key="6">
    <source>
        <dbReference type="PIRNR" id="PIRNR000185"/>
    </source>
</evidence>
<dbReference type="Gene3D" id="3.40.50.720">
    <property type="entry name" value="NAD(P)-binding Rossmann-like Domain"/>
    <property type="match status" value="1"/>
</dbReference>
<dbReference type="InterPro" id="IPR006096">
    <property type="entry name" value="Glu/Leu/Phe/Val/Trp_DH_C"/>
</dbReference>
<accession>A0A2V0PJR6</accession>
<dbReference type="SUPFAM" id="SSF51735">
    <property type="entry name" value="NAD(P)-binding Rossmann-fold domains"/>
    <property type="match status" value="1"/>
</dbReference>
<keyword evidence="2 6" id="KW-0560">Oxidoreductase</keyword>
<dbReference type="SMART" id="SM00839">
    <property type="entry name" value="ELFV_dehydrog"/>
    <property type="match status" value="1"/>
</dbReference>
<keyword evidence="10" id="KW-0732">Signal</keyword>
<feature type="signal peptide" evidence="10">
    <location>
        <begin position="1"/>
        <end position="18"/>
    </location>
</feature>
<dbReference type="SUPFAM" id="SSF53223">
    <property type="entry name" value="Aminoacid dehydrogenase-like, N-terminal domain"/>
    <property type="match status" value="1"/>
</dbReference>
<gene>
    <name evidence="12" type="ORF">Rsub_12659</name>
</gene>
<evidence type="ECO:0000256" key="10">
    <source>
        <dbReference type="SAM" id="SignalP"/>
    </source>
</evidence>
<dbReference type="FunCoup" id="A0A2V0PJR6">
    <property type="interactions" value="1072"/>
</dbReference>
<dbReference type="InterPro" id="IPR033524">
    <property type="entry name" value="Glu/Leu/Phe/Val_DH_AS"/>
</dbReference>
<dbReference type="Proteomes" id="UP000247498">
    <property type="component" value="Unassembled WGS sequence"/>
</dbReference>
<evidence type="ECO:0000256" key="9">
    <source>
        <dbReference type="RuleBase" id="RU004417"/>
    </source>
</evidence>
<dbReference type="PANTHER" id="PTHR11606:SF24">
    <property type="entry name" value="NAD-SPECIFIC GLUTAMATE DEHYDROGENASE"/>
    <property type="match status" value="1"/>
</dbReference>
<dbReference type="InParanoid" id="A0A2V0PJR6"/>
<evidence type="ECO:0000313" key="13">
    <source>
        <dbReference type="Proteomes" id="UP000247498"/>
    </source>
</evidence>
<evidence type="ECO:0000256" key="7">
    <source>
        <dbReference type="PIRSR" id="PIRSR000185-1"/>
    </source>
</evidence>
<dbReference type="InterPro" id="IPR033922">
    <property type="entry name" value="NAD_bind_Glu_DH"/>
</dbReference>
<proteinExistence type="inferred from homology"/>
<dbReference type="InterPro" id="IPR014362">
    <property type="entry name" value="Glu_DH"/>
</dbReference>
<dbReference type="InterPro" id="IPR046346">
    <property type="entry name" value="Aminoacid_DH-like_N_sf"/>
</dbReference>
<dbReference type="InterPro" id="IPR006097">
    <property type="entry name" value="Glu/Leu/Phe/Val/Trp_DH_dimer"/>
</dbReference>
<evidence type="ECO:0000313" key="12">
    <source>
        <dbReference type="EMBL" id="GBF99966.1"/>
    </source>
</evidence>
<comment type="catalytic activity">
    <reaction evidence="4">
        <text>L-glutamate + NAD(+) + H2O = 2-oxoglutarate + NH4(+) + NADH + H(+)</text>
        <dbReference type="Rhea" id="RHEA:15133"/>
        <dbReference type="ChEBI" id="CHEBI:15377"/>
        <dbReference type="ChEBI" id="CHEBI:15378"/>
        <dbReference type="ChEBI" id="CHEBI:16810"/>
        <dbReference type="ChEBI" id="CHEBI:28938"/>
        <dbReference type="ChEBI" id="CHEBI:29985"/>
        <dbReference type="ChEBI" id="CHEBI:57540"/>
        <dbReference type="ChEBI" id="CHEBI:57945"/>
        <dbReference type="EC" id="1.4.1.3"/>
    </reaction>
</comment>
<protein>
    <recommendedName>
        <fullName evidence="6">Glutamate dehydrogenase</fullName>
    </recommendedName>
</protein>
<feature type="domain" description="Glutamate/phenylalanine/leucine/valine/L-tryptophan dehydrogenase C-terminal" evidence="11">
    <location>
        <begin position="238"/>
        <end position="470"/>
    </location>
</feature>
<dbReference type="EMBL" id="BDRX01000183">
    <property type="protein sequence ID" value="GBF99966.1"/>
    <property type="molecule type" value="Genomic_DNA"/>
</dbReference>
<feature type="active site" description="Proton donor" evidence="7">
    <location>
        <position position="166"/>
    </location>
</feature>
<comment type="caution">
    <text evidence="12">The sequence shown here is derived from an EMBL/GenBank/DDBJ whole genome shotgun (WGS) entry which is preliminary data.</text>
</comment>
<dbReference type="InterPro" id="IPR036291">
    <property type="entry name" value="NAD(P)-bd_dom_sf"/>
</dbReference>
<evidence type="ECO:0000256" key="4">
    <source>
        <dbReference type="ARBA" id="ARBA00047867"/>
    </source>
</evidence>
<sequence length="473" mass="49693">MLSLLAAHALGGAGTGAAAALRAAAPALLRHLGGAGGAAAGAAAARRGSSWAGFADAPGSQRAGSDVEAQSQSEKAAAMDLVDLSPGLRRAILNPDRKLSVELLVPMDDGGVEIFMAHRVQHNNSRGPFKGGFKFHPSADLEDTEGLASINTWKSAVVNVPFGGAKGGVAVDPSLLSSRELEKLTRKLVGGMHRILGAHTDIPGPDIGTDERVMAWIFDEYSKYEGYSPAVPLHLHGSLGRDGAAGAGAVMGLREFLKRDLLTSINKSTFVVQGFGKVGSSVARHIHEAGGRVVAVADVRGATFNEGGLDVPRLLAHVYRGGTLWDFEGGTPLPSDPDFLAIPCDVLVPAALGGVINARTAPRLQCKAVVEAANAPTTAEGDAILRARGIPVLPDVYANGGGIIVSFFEWVQNLQNFQWDEDEVTRRLDRYMTDAFHDMHRLAKDRGVPLRVGAYMLACSRVASAEKHRGFGA</sequence>
<name>A0A2V0PJR6_9CHLO</name>
<keyword evidence="3" id="KW-0520">NAD</keyword>
<comment type="catalytic activity">
    <reaction evidence="5">
        <text>L-glutamate + NADP(+) + H2O = 2-oxoglutarate + NH4(+) + NADPH + H(+)</text>
        <dbReference type="Rhea" id="RHEA:11612"/>
        <dbReference type="ChEBI" id="CHEBI:15377"/>
        <dbReference type="ChEBI" id="CHEBI:15378"/>
        <dbReference type="ChEBI" id="CHEBI:16810"/>
        <dbReference type="ChEBI" id="CHEBI:28938"/>
        <dbReference type="ChEBI" id="CHEBI:29985"/>
        <dbReference type="ChEBI" id="CHEBI:57783"/>
        <dbReference type="ChEBI" id="CHEBI:58349"/>
        <dbReference type="EC" id="1.4.1.3"/>
    </reaction>
</comment>
<dbReference type="PANTHER" id="PTHR11606">
    <property type="entry name" value="GLUTAMATE DEHYDROGENASE"/>
    <property type="match status" value="1"/>
</dbReference>
<dbReference type="OrthoDB" id="6718861at2759"/>
<evidence type="ECO:0000256" key="1">
    <source>
        <dbReference type="ARBA" id="ARBA00006382"/>
    </source>
</evidence>
<dbReference type="AlphaFoldDB" id="A0A2V0PJR6"/>
<dbReference type="PRINTS" id="PR00082">
    <property type="entry name" value="GLFDHDRGNASE"/>
</dbReference>
<dbReference type="Pfam" id="PF02812">
    <property type="entry name" value="ELFV_dehydrog_N"/>
    <property type="match status" value="1"/>
</dbReference>
<dbReference type="PIRSF" id="PIRSF000185">
    <property type="entry name" value="Glu_DH"/>
    <property type="match status" value="1"/>
</dbReference>
<dbReference type="CDD" id="cd01076">
    <property type="entry name" value="NAD_bind_1_Glu_DH"/>
    <property type="match status" value="1"/>
</dbReference>
<reference evidence="12 13" key="1">
    <citation type="journal article" date="2018" name="Sci. Rep.">
        <title>Raphidocelis subcapitata (=Pseudokirchneriella subcapitata) provides an insight into genome evolution and environmental adaptations in the Sphaeropleales.</title>
        <authorList>
            <person name="Suzuki S."/>
            <person name="Yamaguchi H."/>
            <person name="Nakajima N."/>
            <person name="Kawachi M."/>
        </authorList>
    </citation>
    <scope>NUCLEOTIDE SEQUENCE [LARGE SCALE GENOMIC DNA]</scope>
    <source>
        <strain evidence="12 13">NIES-35</strain>
    </source>
</reference>
<feature type="site" description="Important for catalysis" evidence="8">
    <location>
        <position position="206"/>
    </location>
</feature>
<organism evidence="12 13">
    <name type="scientific">Raphidocelis subcapitata</name>
    <dbReference type="NCBI Taxonomy" id="307507"/>
    <lineage>
        <taxon>Eukaryota</taxon>
        <taxon>Viridiplantae</taxon>
        <taxon>Chlorophyta</taxon>
        <taxon>core chlorophytes</taxon>
        <taxon>Chlorophyceae</taxon>
        <taxon>CS clade</taxon>
        <taxon>Sphaeropleales</taxon>
        <taxon>Selenastraceae</taxon>
        <taxon>Raphidocelis</taxon>
    </lineage>
</organism>
<dbReference type="STRING" id="307507.A0A2V0PJR6"/>
<dbReference type="Gene3D" id="3.40.50.10860">
    <property type="entry name" value="Leucine Dehydrogenase, chain A, domain 1"/>
    <property type="match status" value="1"/>
</dbReference>
<evidence type="ECO:0000256" key="8">
    <source>
        <dbReference type="PIRSR" id="PIRSR000185-3"/>
    </source>
</evidence>
<evidence type="ECO:0000256" key="2">
    <source>
        <dbReference type="ARBA" id="ARBA00023002"/>
    </source>
</evidence>
<keyword evidence="13" id="KW-1185">Reference proteome</keyword>